<dbReference type="EnsemblPlants" id="KQK19551">
    <property type="protein sequence ID" value="KQK19551"/>
    <property type="gene ID" value="BRADI_1g48988v3"/>
</dbReference>
<dbReference type="OrthoDB" id="642536at2759"/>
<dbReference type="AlphaFoldDB" id="A0A0Q3H9G7"/>
<dbReference type="Proteomes" id="UP000008810">
    <property type="component" value="Chromosome 1"/>
</dbReference>
<evidence type="ECO:0000313" key="4">
    <source>
        <dbReference type="Proteomes" id="UP000008810"/>
    </source>
</evidence>
<dbReference type="EMBL" id="CM000880">
    <property type="protein sequence ID" value="KQK19551.1"/>
    <property type="molecule type" value="Genomic_DNA"/>
</dbReference>
<evidence type="ECO:0000313" key="2">
    <source>
        <dbReference type="EMBL" id="KQK19551.1"/>
    </source>
</evidence>
<reference evidence="3" key="3">
    <citation type="submission" date="2018-08" db="UniProtKB">
        <authorList>
            <consortium name="EnsemblPlants"/>
        </authorList>
    </citation>
    <scope>IDENTIFICATION</scope>
    <source>
        <strain evidence="3">cv. Bd21</strain>
    </source>
</reference>
<dbReference type="InterPro" id="IPR050942">
    <property type="entry name" value="F-box_BR-signaling"/>
</dbReference>
<dbReference type="InterPro" id="IPR005174">
    <property type="entry name" value="KIB1-4_b-propeller"/>
</dbReference>
<keyword evidence="4" id="KW-1185">Reference proteome</keyword>
<reference evidence="2" key="2">
    <citation type="submission" date="2017-06" db="EMBL/GenBank/DDBJ databases">
        <title>WGS assembly of Brachypodium distachyon.</title>
        <authorList>
            <consortium name="The International Brachypodium Initiative"/>
            <person name="Lucas S."/>
            <person name="Harmon-Smith M."/>
            <person name="Lail K."/>
            <person name="Tice H."/>
            <person name="Grimwood J."/>
            <person name="Bruce D."/>
            <person name="Barry K."/>
            <person name="Shu S."/>
            <person name="Lindquist E."/>
            <person name="Wang M."/>
            <person name="Pitluck S."/>
            <person name="Vogel J.P."/>
            <person name="Garvin D.F."/>
            <person name="Mockler T.C."/>
            <person name="Schmutz J."/>
            <person name="Rokhsar D."/>
            <person name="Bevan M.W."/>
        </authorList>
    </citation>
    <scope>NUCLEOTIDE SEQUENCE</scope>
    <source>
        <strain evidence="2">Bd21</strain>
    </source>
</reference>
<reference evidence="2 3" key="1">
    <citation type="journal article" date="2010" name="Nature">
        <title>Genome sequencing and analysis of the model grass Brachypodium distachyon.</title>
        <authorList>
            <consortium name="International Brachypodium Initiative"/>
        </authorList>
    </citation>
    <scope>NUCLEOTIDE SEQUENCE [LARGE SCALE GENOMIC DNA]</scope>
    <source>
        <strain evidence="2 3">Bd21</strain>
    </source>
</reference>
<evidence type="ECO:0000259" key="1">
    <source>
        <dbReference type="Pfam" id="PF03478"/>
    </source>
</evidence>
<feature type="domain" description="KIB1-4 beta-propeller" evidence="1">
    <location>
        <begin position="185"/>
        <end position="364"/>
    </location>
</feature>
<proteinExistence type="predicted"/>
<protein>
    <recommendedName>
        <fullName evidence="1">KIB1-4 beta-propeller domain-containing protein</fullName>
    </recommendedName>
</protein>
<dbReference type="Pfam" id="PF03478">
    <property type="entry name" value="Beta-prop_KIB1-4"/>
    <property type="match status" value="1"/>
</dbReference>
<dbReference type="Gramene" id="KQK19551">
    <property type="protein sequence ID" value="KQK19551"/>
    <property type="gene ID" value="BRADI_1g48988v3"/>
</dbReference>
<name>A0A0Q3H9G7_BRADI</name>
<sequence>MAPTNPAAKTAVQNADGEAADIPLHLTEKVLHRISPLESARFLTVCKSWASTIFSRLARPIPHLFALQASAAQAGEAPRRRGAIFSLPIDGSNNELDPVMPAKLPVMPSHAYANHMRLSGALPSGCVSFAMDAVGSNHAVLVNPVTGAAQSVEVHGTTPSGAPPKVRAVAGAEAFLVSEFGDEGVSIRWRRDGEQQWRARKLPIPHKFSFSSDAFDLVAYTDFAFYAMEYFGFTFVVSTRAPPHMARLDVPSILEQYTPICGPAGFRFLQSCYMLVSEGEVLFVGPVLDGNKAVGGFEMFRLDVQGGRWVKVERLAGDRALFVSEQSSFSVRASETPGCRSNCIYFVTELGDKCSNGICNWGVYSMEEDKVLFQSSVGSPGLDI</sequence>
<evidence type="ECO:0000313" key="3">
    <source>
        <dbReference type="EnsemblPlants" id="KQK19551"/>
    </source>
</evidence>
<organism evidence="2">
    <name type="scientific">Brachypodium distachyon</name>
    <name type="common">Purple false brome</name>
    <name type="synonym">Trachynia distachya</name>
    <dbReference type="NCBI Taxonomy" id="15368"/>
    <lineage>
        <taxon>Eukaryota</taxon>
        <taxon>Viridiplantae</taxon>
        <taxon>Streptophyta</taxon>
        <taxon>Embryophyta</taxon>
        <taxon>Tracheophyta</taxon>
        <taxon>Spermatophyta</taxon>
        <taxon>Magnoliopsida</taxon>
        <taxon>Liliopsida</taxon>
        <taxon>Poales</taxon>
        <taxon>Poaceae</taxon>
        <taxon>BOP clade</taxon>
        <taxon>Pooideae</taxon>
        <taxon>Stipodae</taxon>
        <taxon>Brachypodieae</taxon>
        <taxon>Brachypodium</taxon>
    </lineage>
</organism>
<dbReference type="STRING" id="15368.A0A0Q3H9G7"/>
<accession>A0A0Q3H9G7</accession>
<gene>
    <name evidence="3" type="primary">LOC104582246</name>
    <name evidence="2" type="ORF">BRADI_1g48988v3</name>
</gene>
<dbReference type="PANTHER" id="PTHR44259">
    <property type="entry name" value="OS07G0183000 PROTEIN-RELATED"/>
    <property type="match status" value="1"/>
</dbReference>